<feature type="region of interest" description="Disordered" evidence="1">
    <location>
        <begin position="1"/>
        <end position="22"/>
    </location>
</feature>
<dbReference type="AlphaFoldDB" id="A0AAE1P8M5"/>
<evidence type="ECO:0000313" key="2">
    <source>
        <dbReference type="EMBL" id="KAK4304140.1"/>
    </source>
</evidence>
<reference evidence="2" key="1">
    <citation type="submission" date="2023-11" db="EMBL/GenBank/DDBJ databases">
        <title>Genome assemblies of two species of porcelain crab, Petrolisthes cinctipes and Petrolisthes manimaculis (Anomura: Porcellanidae).</title>
        <authorList>
            <person name="Angst P."/>
        </authorList>
    </citation>
    <scope>NUCLEOTIDE SEQUENCE</scope>
    <source>
        <strain evidence="2">PB745_02</strain>
        <tissue evidence="2">Gill</tissue>
    </source>
</reference>
<feature type="region of interest" description="Disordered" evidence="1">
    <location>
        <begin position="108"/>
        <end position="131"/>
    </location>
</feature>
<evidence type="ECO:0000256" key="1">
    <source>
        <dbReference type="SAM" id="MobiDB-lite"/>
    </source>
</evidence>
<proteinExistence type="predicted"/>
<protein>
    <submittedName>
        <fullName evidence="2">Uncharacterized protein</fullName>
    </submittedName>
</protein>
<evidence type="ECO:0000313" key="3">
    <source>
        <dbReference type="Proteomes" id="UP001292094"/>
    </source>
</evidence>
<dbReference type="Proteomes" id="UP001292094">
    <property type="component" value="Unassembled WGS sequence"/>
</dbReference>
<keyword evidence="3" id="KW-1185">Reference proteome</keyword>
<comment type="caution">
    <text evidence="2">The sequence shown here is derived from an EMBL/GenBank/DDBJ whole genome shotgun (WGS) entry which is preliminary data.</text>
</comment>
<organism evidence="2 3">
    <name type="scientific">Petrolisthes manimaculis</name>
    <dbReference type="NCBI Taxonomy" id="1843537"/>
    <lineage>
        <taxon>Eukaryota</taxon>
        <taxon>Metazoa</taxon>
        <taxon>Ecdysozoa</taxon>
        <taxon>Arthropoda</taxon>
        <taxon>Crustacea</taxon>
        <taxon>Multicrustacea</taxon>
        <taxon>Malacostraca</taxon>
        <taxon>Eumalacostraca</taxon>
        <taxon>Eucarida</taxon>
        <taxon>Decapoda</taxon>
        <taxon>Pleocyemata</taxon>
        <taxon>Anomura</taxon>
        <taxon>Galatheoidea</taxon>
        <taxon>Porcellanidae</taxon>
        <taxon>Petrolisthes</taxon>
    </lineage>
</organism>
<dbReference type="EMBL" id="JAWZYT010002471">
    <property type="protein sequence ID" value="KAK4304140.1"/>
    <property type="molecule type" value="Genomic_DNA"/>
</dbReference>
<gene>
    <name evidence="2" type="ORF">Pmani_023902</name>
</gene>
<sequence length="150" mass="16649">MLISVEFPEPNQPTNHNPPSHMAYDHNPTPLSHPSPLYSGPTYTRSPPTPFTPPYSTASPSPLVPTSCPYPATRDIQHTALSTLQLPTQDCQDIEIIQVVSSAQYRRVSGEQTVPTRGRRNGTGREHKTSSFRLTSHKLTLFLQTIPNHP</sequence>
<feature type="region of interest" description="Disordered" evidence="1">
    <location>
        <begin position="40"/>
        <end position="66"/>
    </location>
</feature>
<accession>A0AAE1P8M5</accession>
<name>A0AAE1P8M5_9EUCA</name>